<dbReference type="Proteomes" id="UP001595829">
    <property type="component" value="Unassembled WGS sequence"/>
</dbReference>
<dbReference type="Gene3D" id="2.115.10.20">
    <property type="entry name" value="Glycosyl hydrolase domain, family 43"/>
    <property type="match status" value="2"/>
</dbReference>
<dbReference type="InterPro" id="IPR013320">
    <property type="entry name" value="ConA-like_dom_sf"/>
</dbReference>
<dbReference type="InterPro" id="IPR050727">
    <property type="entry name" value="GH43_arabinanases"/>
</dbReference>
<feature type="region of interest" description="Disordered" evidence="5">
    <location>
        <begin position="286"/>
        <end position="307"/>
    </location>
</feature>
<comment type="caution">
    <text evidence="8">The sequence shown here is derived from an EMBL/GenBank/DDBJ whole genome shotgun (WGS) entry which is preliminary data.</text>
</comment>
<dbReference type="CDD" id="cd09004">
    <property type="entry name" value="GH43_bXyl-like"/>
    <property type="match status" value="1"/>
</dbReference>
<name>A0ABV9XMN4_9ACTN</name>
<accession>A0ABV9XMN4</accession>
<comment type="similarity">
    <text evidence="2">Belongs to the glycosyl hydrolase 43 family.</text>
</comment>
<keyword evidence="6" id="KW-0732">Signal</keyword>
<dbReference type="CDD" id="cd08983">
    <property type="entry name" value="GH43_Bt3655-like"/>
    <property type="match status" value="1"/>
</dbReference>
<dbReference type="InterPro" id="IPR023296">
    <property type="entry name" value="Glyco_hydro_beta-prop_sf"/>
</dbReference>
<organism evidence="8 9">
    <name type="scientific">Streptomyces coeruleoprunus</name>
    <dbReference type="NCBI Taxonomy" id="285563"/>
    <lineage>
        <taxon>Bacteria</taxon>
        <taxon>Bacillati</taxon>
        <taxon>Actinomycetota</taxon>
        <taxon>Actinomycetes</taxon>
        <taxon>Kitasatosporales</taxon>
        <taxon>Streptomycetaceae</taxon>
        <taxon>Streptomyces</taxon>
    </lineage>
</organism>
<evidence type="ECO:0000256" key="2">
    <source>
        <dbReference type="ARBA" id="ARBA00009865"/>
    </source>
</evidence>
<dbReference type="PANTHER" id="PTHR43301:SF3">
    <property type="entry name" value="ARABINAN ENDO-1,5-ALPHA-L-ARABINOSIDASE A-RELATED"/>
    <property type="match status" value="1"/>
</dbReference>
<feature type="compositionally biased region" description="Polar residues" evidence="5">
    <location>
        <begin position="286"/>
        <end position="299"/>
    </location>
</feature>
<dbReference type="Gene3D" id="2.60.120.200">
    <property type="match status" value="1"/>
</dbReference>
<feature type="domain" description="Atrophied bacterial Ig" evidence="7">
    <location>
        <begin position="352"/>
        <end position="424"/>
    </location>
</feature>
<reference evidence="9" key="1">
    <citation type="journal article" date="2019" name="Int. J. Syst. Evol. Microbiol.">
        <title>The Global Catalogue of Microorganisms (GCM) 10K type strain sequencing project: providing services to taxonomists for standard genome sequencing and annotation.</title>
        <authorList>
            <consortium name="The Broad Institute Genomics Platform"/>
            <consortium name="The Broad Institute Genome Sequencing Center for Infectious Disease"/>
            <person name="Wu L."/>
            <person name="Ma J."/>
        </authorList>
    </citation>
    <scope>NUCLEOTIDE SEQUENCE [LARGE SCALE GENOMIC DNA]</scope>
    <source>
        <strain evidence="9">CGMCC 4.1648</strain>
    </source>
</reference>
<comment type="pathway">
    <text evidence="1">Glycan metabolism; L-arabinan degradation.</text>
</comment>
<keyword evidence="9" id="KW-1185">Reference proteome</keyword>
<evidence type="ECO:0000256" key="4">
    <source>
        <dbReference type="ARBA" id="ARBA00023295"/>
    </source>
</evidence>
<sequence length="1126" mass="122245">MFRLLRRGALIPGLVAALLGASLAAPAAAAAAPAVEGPADGLVLRYALDETTGTTARDSSGNGRHGTVHGAAAWGDGLAFNGTDTYVKLPNDVLRGLASVTVSVDVRIAPDQGTPYFLYGLGNTSGGNGNGYLFTTGNPYRTSIASGNWSTEQTVRRSATHHLTRATWKHLDYTLGGGTAVLYEDGVEVARTTGVTLTPQSIGGGTTTANHLGRSLYTADQYFKGALRDFRIYDRALAPDETAALAVRANTEGVAADTAALDLGDTGAVTGDLTLPAASGGSTVTWASSDPATVSTTGRVTRPAAGRPDADVTLTATISRGTVSQRKQFAVTVHAEYDDTRATTEAARQLVVHNIDDVRGNLTLPAEGAHGTAVTWSSSAPDVIDPTGLVRRPRHDRPDATVTLTATVTRGTGRATRTLTAEVPALPEPQKYTGYAFSYFTGEGTADGEQIRVALSRGNDPLHWRELNGGRPVLTSDLGTKGLRDPFIIRSPEGDKFYQIATDLRMYGGASGSWDQVQRTGSRSVMVWESTDLVHWTDQRLVQVSPDTAGNTWAPEAYYDDTLGAYVVFWASKLYAEDDPDHTGNTYNKMLYATTRDFRTFSEPKVWNDPGYSVIDSTVIRHQDTYHRFTKDERTPSSSTPCSKFITAEKSTDLRSTSYSFVADCIGKGAVGQGEGPTVFKSNTEEKWYLFIDEFGGRGYIPFETTDLASGTWTMSRNFSLPASPRHGTVLPVTQAEYDRLLGAYETGAKITDATLDHGLKAYAMVHEPDSKVVLPLKPGTPPDRLAPRFHLAAGATISPPSGTRRDFRTPRTYTVTAADGTTRMWTVEALHMRSPLLPGLNADPDIQRFGDRYYLYPTTDGHPNWGSTRFSAYSSKDLVHWEDHGVILDLGPDVTWADRNAWAPAAAERNGKYYFYFCAEQQIGVAVADSPTGPFKDALGRPLIARGAHPGQMIDPAVFTDTDGRAYLHWGNGQAYGVPLDDDMISFDPDRVRRFTPENFREGSFVIKRNGTYYFMWSEDDTRSENYRVAYATGPTPLGPWTERGVILSKDLAYGIKGTGHHSVVQVPGTDDWYIAYHRFAVPSPDGPRGDGTHRETTLDRLRFAPDGTIRKVVPTLQSISPVRR</sequence>
<evidence type="ECO:0000256" key="5">
    <source>
        <dbReference type="SAM" id="MobiDB-lite"/>
    </source>
</evidence>
<proteinExistence type="inferred from homology"/>
<dbReference type="EMBL" id="JBHSJD010000024">
    <property type="protein sequence ID" value="MFC5026013.1"/>
    <property type="molecule type" value="Genomic_DNA"/>
</dbReference>
<dbReference type="Pfam" id="PF04616">
    <property type="entry name" value="Glyco_hydro_43"/>
    <property type="match status" value="2"/>
</dbReference>
<dbReference type="RefSeq" id="WP_380841828.1">
    <property type="nucleotide sequence ID" value="NZ_JBHMCZ010000030.1"/>
</dbReference>
<feature type="chain" id="PRO_5045535129" evidence="6">
    <location>
        <begin position="28"/>
        <end position="1126"/>
    </location>
</feature>
<protein>
    <submittedName>
        <fullName evidence="8">Family 43 glycosylhydrolase</fullName>
    </submittedName>
</protein>
<dbReference type="Pfam" id="PF20578">
    <property type="entry name" value="aBig_2"/>
    <property type="match status" value="2"/>
</dbReference>
<keyword evidence="3" id="KW-0378">Hydrolase</keyword>
<evidence type="ECO:0000256" key="3">
    <source>
        <dbReference type="ARBA" id="ARBA00022801"/>
    </source>
</evidence>
<evidence type="ECO:0000256" key="1">
    <source>
        <dbReference type="ARBA" id="ARBA00004834"/>
    </source>
</evidence>
<feature type="domain" description="Atrophied bacterial Ig" evidence="7">
    <location>
        <begin position="254"/>
        <end position="335"/>
    </location>
</feature>
<evidence type="ECO:0000313" key="8">
    <source>
        <dbReference type="EMBL" id="MFC5026013.1"/>
    </source>
</evidence>
<evidence type="ECO:0000259" key="7">
    <source>
        <dbReference type="Pfam" id="PF20578"/>
    </source>
</evidence>
<dbReference type="Gene3D" id="2.60.40.2340">
    <property type="match status" value="1"/>
</dbReference>
<evidence type="ECO:0000313" key="9">
    <source>
        <dbReference type="Proteomes" id="UP001595829"/>
    </source>
</evidence>
<gene>
    <name evidence="8" type="ORF">ACFPM3_28180</name>
</gene>
<dbReference type="SUPFAM" id="SSF49899">
    <property type="entry name" value="Concanavalin A-like lectins/glucanases"/>
    <property type="match status" value="1"/>
</dbReference>
<dbReference type="PANTHER" id="PTHR43301">
    <property type="entry name" value="ARABINAN ENDO-1,5-ALPHA-L-ARABINOSIDASE"/>
    <property type="match status" value="1"/>
</dbReference>
<dbReference type="Pfam" id="PF13385">
    <property type="entry name" value="Laminin_G_3"/>
    <property type="match status" value="1"/>
</dbReference>
<keyword evidence="4" id="KW-0326">Glycosidase</keyword>
<feature type="signal peptide" evidence="6">
    <location>
        <begin position="1"/>
        <end position="27"/>
    </location>
</feature>
<dbReference type="InterPro" id="IPR046780">
    <property type="entry name" value="aBig_2"/>
</dbReference>
<evidence type="ECO:0000256" key="6">
    <source>
        <dbReference type="SAM" id="SignalP"/>
    </source>
</evidence>
<dbReference type="InterPro" id="IPR006710">
    <property type="entry name" value="Glyco_hydro_43"/>
</dbReference>
<dbReference type="SUPFAM" id="SSF75005">
    <property type="entry name" value="Arabinanase/levansucrase/invertase"/>
    <property type="match status" value="3"/>
</dbReference>